<gene>
    <name evidence="4" type="ORF">E3O46_06940</name>
</gene>
<dbReference type="EMBL" id="SOFS01000016">
    <property type="protein sequence ID" value="TFC21328.1"/>
    <property type="molecule type" value="Genomic_DNA"/>
</dbReference>
<reference evidence="4 5" key="1">
    <citation type="submission" date="2019-03" db="EMBL/GenBank/DDBJ databases">
        <title>Genomics of glacier-inhabiting Cryobacterium strains.</title>
        <authorList>
            <person name="Liu Q."/>
            <person name="Xin Y.-H."/>
        </authorList>
    </citation>
    <scope>NUCLEOTIDE SEQUENCE [LARGE SCALE GENOMIC DNA]</scope>
    <source>
        <strain evidence="4 5">MDB1-5</strain>
    </source>
</reference>
<accession>A0ABY2ISA1</accession>
<dbReference type="PANTHER" id="PTHR11236">
    <property type="entry name" value="AMINOBENZOATE/ANTHRANILATE SYNTHASE"/>
    <property type="match status" value="1"/>
</dbReference>
<dbReference type="Proteomes" id="UP000297604">
    <property type="component" value="Unassembled WGS sequence"/>
</dbReference>
<dbReference type="RefSeq" id="WP_134446070.1">
    <property type="nucleotide sequence ID" value="NZ_SOFS01000016.1"/>
</dbReference>
<feature type="domain" description="Chorismate-utilising enzyme C-terminal" evidence="2">
    <location>
        <begin position="230"/>
        <end position="483"/>
    </location>
</feature>
<dbReference type="Pfam" id="PF04715">
    <property type="entry name" value="Anth_synt_I_N"/>
    <property type="match status" value="1"/>
</dbReference>
<dbReference type="InterPro" id="IPR019999">
    <property type="entry name" value="Anth_synth_I-like"/>
</dbReference>
<name>A0ABY2ISA1_9MICO</name>
<proteinExistence type="predicted"/>
<protein>
    <submittedName>
        <fullName evidence="4">Anthranilate synthase component I family protein</fullName>
    </submittedName>
</protein>
<comment type="caution">
    <text evidence="4">The sequence shown here is derived from an EMBL/GenBank/DDBJ whole genome shotgun (WGS) entry which is preliminary data.</text>
</comment>
<evidence type="ECO:0000256" key="1">
    <source>
        <dbReference type="SAM" id="MobiDB-lite"/>
    </source>
</evidence>
<dbReference type="Pfam" id="PF00425">
    <property type="entry name" value="Chorismate_bind"/>
    <property type="match status" value="1"/>
</dbReference>
<evidence type="ECO:0000313" key="4">
    <source>
        <dbReference type="EMBL" id="TFC21328.1"/>
    </source>
</evidence>
<dbReference type="Gene3D" id="3.60.120.10">
    <property type="entry name" value="Anthranilate synthase"/>
    <property type="match status" value="1"/>
</dbReference>
<evidence type="ECO:0000259" key="3">
    <source>
        <dbReference type="Pfam" id="PF04715"/>
    </source>
</evidence>
<dbReference type="SUPFAM" id="SSF56322">
    <property type="entry name" value="ADC synthase"/>
    <property type="match status" value="1"/>
</dbReference>
<evidence type="ECO:0000313" key="5">
    <source>
        <dbReference type="Proteomes" id="UP000297604"/>
    </source>
</evidence>
<dbReference type="PRINTS" id="PR00095">
    <property type="entry name" value="ANTSNTHASEI"/>
</dbReference>
<dbReference type="InterPro" id="IPR015890">
    <property type="entry name" value="Chorismate_C"/>
</dbReference>
<dbReference type="InterPro" id="IPR005801">
    <property type="entry name" value="ADC_synthase"/>
</dbReference>
<sequence>MSASARPRRSPGRGDVERWDLDGWWDPADAFDALYRDSAHAIWLDAGPGAQAGFSYLAGPTERSRFVTASVMDGTVTVTVPGDPLTVPATSTGTVFDFLSTDLATPGGSPGGEGASGFHLGWVGWLGYELGAQTLDVPQPPSRYPDAALLEVDRMLAFDHESRTVTLLARRQPGEPARLAEDWARAVRARRDSSPAARHPLSSAGTVAAADVAPEQPGSPPRARWRHGSADYAALIERCQAFIAAGDAYQLCLTNEITVDVRPHPVVAYHRLRAGSPSHHGGLLRFGDTALLSASPEQFLTVGTDGSLSSKPIKGTRPRSADPASDAGLRADLAASDKERAENLMIVDLMRNDLGRVAELGTVAVTRLLDVESYAHVHQLVSTVEARLAAGLTGTDAVRSCFPAGSMTGVPKQSAVSLLRGLEDGPRGIYSGAFGYFGRDGAVDLAMVIRSIVLDPAGASIGTGGGITTLSVPAEEVEETRIKAAALLTVLGCGPDLVTGAG</sequence>
<keyword evidence="5" id="KW-1185">Reference proteome</keyword>
<organism evidence="4 5">
    <name type="scientific">Cryobacterium glucosi</name>
    <dbReference type="NCBI Taxonomy" id="1259175"/>
    <lineage>
        <taxon>Bacteria</taxon>
        <taxon>Bacillati</taxon>
        <taxon>Actinomycetota</taxon>
        <taxon>Actinomycetes</taxon>
        <taxon>Micrococcales</taxon>
        <taxon>Microbacteriaceae</taxon>
        <taxon>Cryobacterium</taxon>
    </lineage>
</organism>
<feature type="region of interest" description="Disordered" evidence="1">
    <location>
        <begin position="190"/>
        <end position="225"/>
    </location>
</feature>
<dbReference type="PANTHER" id="PTHR11236:SF18">
    <property type="entry name" value="AMINODEOXYCHORISMATE SYNTHASE"/>
    <property type="match status" value="1"/>
</dbReference>
<evidence type="ECO:0000259" key="2">
    <source>
        <dbReference type="Pfam" id="PF00425"/>
    </source>
</evidence>
<feature type="region of interest" description="Disordered" evidence="1">
    <location>
        <begin position="305"/>
        <end position="328"/>
    </location>
</feature>
<feature type="domain" description="Anthranilate synthase component I N-terminal" evidence="3">
    <location>
        <begin position="26"/>
        <end position="167"/>
    </location>
</feature>
<dbReference type="InterPro" id="IPR006805">
    <property type="entry name" value="Anth_synth_I_N"/>
</dbReference>